<evidence type="ECO:0000313" key="1">
    <source>
        <dbReference type="EMBL" id="AZA09730.1"/>
    </source>
</evidence>
<dbReference type="KEGG" id="cpso:CPPEL_08115"/>
<dbReference type="RefSeq" id="WP_123960617.1">
    <property type="nucleotide sequence ID" value="NZ_CP033898.1"/>
</dbReference>
<dbReference type="Pfam" id="PF10969">
    <property type="entry name" value="DUF2771"/>
    <property type="match status" value="1"/>
</dbReference>
<dbReference type="Proteomes" id="UP000271426">
    <property type="component" value="Chromosome"/>
</dbReference>
<proteinExistence type="predicted"/>
<accession>A0A3G6J067</accession>
<reference evidence="1 2" key="1">
    <citation type="submission" date="2018-11" db="EMBL/GenBank/DDBJ databases">
        <authorList>
            <person name="Kleinhagauer T."/>
            <person name="Glaeser S.P."/>
            <person name="Spergser J."/>
            <person name="Ruckert C."/>
            <person name="Kaempfer P."/>
            <person name="Busse H.-J."/>
        </authorList>
    </citation>
    <scope>NUCLEOTIDE SEQUENCE [LARGE SCALE GENOMIC DNA]</scope>
    <source>
        <strain evidence="1 2">812CH</strain>
    </source>
</reference>
<gene>
    <name evidence="1" type="ORF">CPPEL_08115</name>
</gene>
<dbReference type="AlphaFoldDB" id="A0A3G6J067"/>
<keyword evidence="2" id="KW-1185">Reference proteome</keyword>
<evidence type="ECO:0000313" key="2">
    <source>
        <dbReference type="Proteomes" id="UP000271426"/>
    </source>
</evidence>
<sequence length="171" mass="18965">MVSSRTRMKNAKQIGFLAIAVVIVLVATLVFQQWWGDRKQREPEEVSITVSAAGQSLEVFPFSICEPGVPCEEAEVPEISLGKDDSLKVTVPEDVADHDWTLLKIYDDPKANDEQAFGPHEATEASAPAMVEEYESKLVVCEVTSIMIGHDDEGNETPYRVTWSVRAKIND</sequence>
<dbReference type="EMBL" id="CP033898">
    <property type="protein sequence ID" value="AZA09730.1"/>
    <property type="molecule type" value="Genomic_DNA"/>
</dbReference>
<dbReference type="InterPro" id="IPR024495">
    <property type="entry name" value="DUF2771"/>
</dbReference>
<dbReference type="OrthoDB" id="4424536at2"/>
<protein>
    <recommendedName>
        <fullName evidence="3">DUF2771 domain-containing protein</fullName>
    </recommendedName>
</protein>
<organism evidence="1 2">
    <name type="scientific">Corynebacterium pseudopelargi</name>
    <dbReference type="NCBI Taxonomy" id="2080757"/>
    <lineage>
        <taxon>Bacteria</taxon>
        <taxon>Bacillati</taxon>
        <taxon>Actinomycetota</taxon>
        <taxon>Actinomycetes</taxon>
        <taxon>Mycobacteriales</taxon>
        <taxon>Corynebacteriaceae</taxon>
        <taxon>Corynebacterium</taxon>
    </lineage>
</organism>
<name>A0A3G6J067_9CORY</name>
<evidence type="ECO:0008006" key="3">
    <source>
        <dbReference type="Google" id="ProtNLM"/>
    </source>
</evidence>